<protein>
    <recommendedName>
        <fullName evidence="4">CAF17 C-terminal domain-containing protein</fullName>
    </recommendedName>
</protein>
<dbReference type="PROSITE" id="PS51257">
    <property type="entry name" value="PROKAR_LIPOPROTEIN"/>
    <property type="match status" value="1"/>
</dbReference>
<comment type="subcellular location">
    <subcellularLocation>
        <location evidence="1">Mitochondrion</location>
    </subcellularLocation>
</comment>
<accession>A0ABN7A6R4</accession>
<dbReference type="InterPro" id="IPR027266">
    <property type="entry name" value="TrmE/GcvT-like"/>
</dbReference>
<name>A0ABN7A6R4_9HEMI</name>
<sequence>MAQRILTRKRLPSVFLSAFRFYSVQNASSSSCELLKNRSVLSVTRESCSDFLQGLITNDMNLLQSNKCLYTMVLNSKGRVLYDGFLYSTGSADRFLIECSTEAADPLIKHLRTYSLRKKIEICKSELLPWAVFGNSVSNDCLVADPRCREPWLYRCLSESQPCPTIEDGSYTKLRYSLGIAEGFNEIPVGEAFPLEYNADFLNGVSFEKGCYVGQELTARVHHTGVIRKRIMPLELDNEPPHDCNLDDPVVDSESGKTVGKIRGVHQNRVLALMRITETLSSKRLVWGGINARAAIPTWWPPLQKETAKRN</sequence>
<dbReference type="InterPro" id="IPR017703">
    <property type="entry name" value="YgfZ/GCV_T_CS"/>
</dbReference>
<organism evidence="5 6">
    <name type="scientific">Nesidiocoris tenuis</name>
    <dbReference type="NCBI Taxonomy" id="355587"/>
    <lineage>
        <taxon>Eukaryota</taxon>
        <taxon>Metazoa</taxon>
        <taxon>Ecdysozoa</taxon>
        <taxon>Arthropoda</taxon>
        <taxon>Hexapoda</taxon>
        <taxon>Insecta</taxon>
        <taxon>Pterygota</taxon>
        <taxon>Neoptera</taxon>
        <taxon>Paraneoptera</taxon>
        <taxon>Hemiptera</taxon>
        <taxon>Heteroptera</taxon>
        <taxon>Panheteroptera</taxon>
        <taxon>Cimicomorpha</taxon>
        <taxon>Miridae</taxon>
        <taxon>Dicyphina</taxon>
        <taxon>Nesidiocoris</taxon>
    </lineage>
</organism>
<evidence type="ECO:0000313" key="5">
    <source>
        <dbReference type="EMBL" id="BES87800.1"/>
    </source>
</evidence>
<evidence type="ECO:0000256" key="2">
    <source>
        <dbReference type="ARBA" id="ARBA00022946"/>
    </source>
</evidence>
<dbReference type="PANTHER" id="PTHR22602:SF0">
    <property type="entry name" value="TRANSFERASE CAF17, MITOCHONDRIAL-RELATED"/>
    <property type="match status" value="1"/>
</dbReference>
<gene>
    <name evidence="5" type="ORF">NTJ_00606</name>
</gene>
<proteinExistence type="predicted"/>
<dbReference type="SUPFAM" id="SSF103025">
    <property type="entry name" value="Folate-binding domain"/>
    <property type="match status" value="1"/>
</dbReference>
<keyword evidence="2" id="KW-0809">Transit peptide</keyword>
<keyword evidence="3" id="KW-0496">Mitochondrion</keyword>
<dbReference type="InterPro" id="IPR045179">
    <property type="entry name" value="YgfZ/GcvT"/>
</dbReference>
<keyword evidence="6" id="KW-1185">Reference proteome</keyword>
<dbReference type="InterPro" id="IPR057460">
    <property type="entry name" value="CAF17_C"/>
</dbReference>
<evidence type="ECO:0000256" key="3">
    <source>
        <dbReference type="ARBA" id="ARBA00023128"/>
    </source>
</evidence>
<dbReference type="Gene3D" id="3.30.1360.120">
    <property type="entry name" value="Probable tRNA modification gtpase trme, domain 1"/>
    <property type="match status" value="2"/>
</dbReference>
<reference evidence="5 6" key="1">
    <citation type="submission" date="2023-09" db="EMBL/GenBank/DDBJ databases">
        <title>Nesidiocoris tenuis whole genome shotgun sequence.</title>
        <authorList>
            <person name="Shibata T."/>
            <person name="Shimoda M."/>
            <person name="Kobayashi T."/>
            <person name="Uehara T."/>
        </authorList>
    </citation>
    <scope>NUCLEOTIDE SEQUENCE [LARGE SCALE GENOMIC DNA]</scope>
    <source>
        <strain evidence="5 6">Japan</strain>
    </source>
</reference>
<evidence type="ECO:0000256" key="1">
    <source>
        <dbReference type="ARBA" id="ARBA00004173"/>
    </source>
</evidence>
<dbReference type="NCBIfam" id="TIGR03317">
    <property type="entry name" value="ygfZ_signature"/>
    <property type="match status" value="1"/>
</dbReference>
<feature type="domain" description="CAF17 C-terminal" evidence="4">
    <location>
        <begin position="228"/>
        <end position="301"/>
    </location>
</feature>
<dbReference type="EMBL" id="AP028909">
    <property type="protein sequence ID" value="BES87800.1"/>
    <property type="molecule type" value="Genomic_DNA"/>
</dbReference>
<dbReference type="Proteomes" id="UP001307889">
    <property type="component" value="Chromosome 1"/>
</dbReference>
<evidence type="ECO:0000259" key="4">
    <source>
        <dbReference type="Pfam" id="PF25455"/>
    </source>
</evidence>
<dbReference type="Pfam" id="PF25455">
    <property type="entry name" value="Beta-barrel_CAF17_C"/>
    <property type="match status" value="1"/>
</dbReference>
<dbReference type="PANTHER" id="PTHR22602">
    <property type="entry name" value="TRANSFERASE CAF17, MITOCHONDRIAL-RELATED"/>
    <property type="match status" value="1"/>
</dbReference>
<evidence type="ECO:0000313" key="6">
    <source>
        <dbReference type="Proteomes" id="UP001307889"/>
    </source>
</evidence>